<dbReference type="Proteomes" id="UP000650466">
    <property type="component" value="Unassembled WGS sequence"/>
</dbReference>
<protein>
    <submittedName>
        <fullName evidence="5">Extracellular solute-binding protein</fullName>
    </submittedName>
</protein>
<dbReference type="SUPFAM" id="SSF53850">
    <property type="entry name" value="Periplasmic binding protein-like II"/>
    <property type="match status" value="1"/>
</dbReference>
<name>A0A926KJC6_9BACL</name>
<keyword evidence="2" id="KW-0813">Transport</keyword>
<evidence type="ECO:0000256" key="3">
    <source>
        <dbReference type="ARBA" id="ARBA00022729"/>
    </source>
</evidence>
<dbReference type="InterPro" id="IPR050490">
    <property type="entry name" value="Bact_solute-bd_prot1"/>
</dbReference>
<dbReference type="EMBL" id="JACVVD010000001">
    <property type="protein sequence ID" value="MBD0378799.1"/>
    <property type="molecule type" value="Genomic_DNA"/>
</dbReference>
<sequence>MNWHRWSSVLAVTVLFGSIAAGCSTGNKAATSTPVGNESSPAAVSNGAKEKFVFWDKGEYTQAYNNLMKERVEAFGKANNIETEYVVVSQNDLKTKLLAAIEAKNPPDLIVANDPVAKQFVASDQLVDTSDIITKINFTEGAKKFSVVQDKYFMVPQSFQMGGAYLRKDLWEKHNLPIPKTWQELYEQAKIVNDPKNGIYAVGLPLGQSGGGDAESFVRDVILAYGGAVVDKDNNIVVNSKETLEAFTFLAQFWKEGLTPPSSVTWDDNGNNNAYLAGTVGFIINSGSVYDQAKKDKPELEKNTLLIPKLAGPKGDFILGGGNVFAIFKNAKGTKWAKKFVTEFFDKDFYNKFVEVMGGKFQPVLKGSEEMPFWKDPNNKAAGWMKMVDSVVGSSNYPGPEDDLGSKAKSMQLTTRAVQRIVVEKMDPQKSLNQLEQELKQLYGKK</sequence>
<evidence type="ECO:0000313" key="6">
    <source>
        <dbReference type="Proteomes" id="UP000650466"/>
    </source>
</evidence>
<evidence type="ECO:0000256" key="4">
    <source>
        <dbReference type="SAM" id="SignalP"/>
    </source>
</evidence>
<feature type="chain" id="PRO_5037275491" evidence="4">
    <location>
        <begin position="30"/>
        <end position="446"/>
    </location>
</feature>
<dbReference type="Pfam" id="PF13416">
    <property type="entry name" value="SBP_bac_8"/>
    <property type="match status" value="1"/>
</dbReference>
<evidence type="ECO:0000313" key="5">
    <source>
        <dbReference type="EMBL" id="MBD0378799.1"/>
    </source>
</evidence>
<reference evidence="5" key="1">
    <citation type="submission" date="2020-09" db="EMBL/GenBank/DDBJ databases">
        <title>Draft Genome Sequence of Paenibacillus sp. WST5.</title>
        <authorList>
            <person name="Bao Z."/>
        </authorList>
    </citation>
    <scope>NUCLEOTIDE SEQUENCE</scope>
    <source>
        <strain evidence="5">WST5</strain>
    </source>
</reference>
<keyword evidence="6" id="KW-1185">Reference proteome</keyword>
<dbReference type="InterPro" id="IPR006059">
    <property type="entry name" value="SBP"/>
</dbReference>
<dbReference type="PROSITE" id="PS51257">
    <property type="entry name" value="PROKAR_LIPOPROTEIN"/>
    <property type="match status" value="1"/>
</dbReference>
<feature type="signal peptide" evidence="4">
    <location>
        <begin position="1"/>
        <end position="29"/>
    </location>
</feature>
<gene>
    <name evidence="5" type="ORF">ICC18_01510</name>
</gene>
<dbReference type="PANTHER" id="PTHR43649">
    <property type="entry name" value="ARABINOSE-BINDING PROTEIN-RELATED"/>
    <property type="match status" value="1"/>
</dbReference>
<proteinExistence type="inferred from homology"/>
<dbReference type="RefSeq" id="WP_188172610.1">
    <property type="nucleotide sequence ID" value="NZ_JACVVD010000001.1"/>
</dbReference>
<dbReference type="PANTHER" id="PTHR43649:SF34">
    <property type="entry name" value="ABC TRANSPORTER PERIPLASMIC-BINDING PROTEIN YCJN-RELATED"/>
    <property type="match status" value="1"/>
</dbReference>
<keyword evidence="3 4" id="KW-0732">Signal</keyword>
<dbReference type="AlphaFoldDB" id="A0A926KJC6"/>
<comment type="caution">
    <text evidence="5">The sequence shown here is derived from an EMBL/GenBank/DDBJ whole genome shotgun (WGS) entry which is preliminary data.</text>
</comment>
<dbReference type="Gene3D" id="3.40.190.10">
    <property type="entry name" value="Periplasmic binding protein-like II"/>
    <property type="match status" value="1"/>
</dbReference>
<evidence type="ECO:0000256" key="1">
    <source>
        <dbReference type="ARBA" id="ARBA00008520"/>
    </source>
</evidence>
<organism evidence="5 6">
    <name type="scientific">Paenibacillus sedimenti</name>
    <dbReference type="NCBI Taxonomy" id="2770274"/>
    <lineage>
        <taxon>Bacteria</taxon>
        <taxon>Bacillati</taxon>
        <taxon>Bacillota</taxon>
        <taxon>Bacilli</taxon>
        <taxon>Bacillales</taxon>
        <taxon>Paenibacillaceae</taxon>
        <taxon>Paenibacillus</taxon>
    </lineage>
</organism>
<evidence type="ECO:0000256" key="2">
    <source>
        <dbReference type="ARBA" id="ARBA00022448"/>
    </source>
</evidence>
<accession>A0A926KJC6</accession>
<comment type="similarity">
    <text evidence="1">Belongs to the bacterial solute-binding protein 1 family.</text>
</comment>